<protein>
    <submittedName>
        <fullName evidence="3">Uncharacterized protein LOC101894205</fullName>
    </submittedName>
</protein>
<proteinExistence type="predicted"/>
<dbReference type="VEuPathDB" id="VectorBase:MDOMA2_007126"/>
<keyword evidence="2" id="KW-1185">Reference proteome</keyword>
<sequence>MLILKQFIGVETSSRKMTLKEFAFFLILALAFHINAAAPTSDSMATTEVAPFATKNMDEIVQYLLQTTIHKYDAKVSVVQSHIKRFQEAVEMLIGETPADDNEKITKYNELLHAIGESLNAIDRDTSTCGLYLVATAELSHIDSLVVNSKDAQLWNYWTLSDIDEKNLFVTLAYESTDVYRQEAQQYFDENPEFKTEAKSKAKQYVTEHCSKYKEYYKDEIVGN</sequence>
<name>A0A1I8M794_MUSDO</name>
<organism evidence="1">
    <name type="scientific">Musca domestica</name>
    <name type="common">House fly</name>
    <dbReference type="NCBI Taxonomy" id="7370"/>
    <lineage>
        <taxon>Eukaryota</taxon>
        <taxon>Metazoa</taxon>
        <taxon>Ecdysozoa</taxon>
        <taxon>Arthropoda</taxon>
        <taxon>Hexapoda</taxon>
        <taxon>Insecta</taxon>
        <taxon>Pterygota</taxon>
        <taxon>Neoptera</taxon>
        <taxon>Endopterygota</taxon>
        <taxon>Diptera</taxon>
        <taxon>Brachycera</taxon>
        <taxon>Muscomorpha</taxon>
        <taxon>Muscoidea</taxon>
        <taxon>Muscidae</taxon>
        <taxon>Musca</taxon>
    </lineage>
</organism>
<reference evidence="3" key="2">
    <citation type="submission" date="2025-04" db="UniProtKB">
        <authorList>
            <consortium name="RefSeq"/>
        </authorList>
    </citation>
    <scope>IDENTIFICATION</scope>
    <source>
        <strain evidence="3">Aabys</strain>
    </source>
</reference>
<dbReference type="EnsemblMetazoa" id="MDOA001981-RA">
    <property type="protein sequence ID" value="MDOA001981-PA"/>
    <property type="gene ID" value="MDOA001981"/>
</dbReference>
<evidence type="ECO:0000313" key="1">
    <source>
        <dbReference type="EnsemblMetazoa" id="MDOA001981-PA"/>
    </source>
</evidence>
<dbReference type="Proteomes" id="UP001652621">
    <property type="component" value="Unplaced"/>
</dbReference>
<dbReference type="AlphaFoldDB" id="A0A1I8M794"/>
<dbReference type="RefSeq" id="XP_005181743.1">
    <property type="nucleotide sequence ID" value="XM_005181686.3"/>
</dbReference>
<dbReference type="KEGG" id="mde:101894205"/>
<reference evidence="1" key="1">
    <citation type="submission" date="2020-05" db="UniProtKB">
        <authorList>
            <consortium name="EnsemblMetazoa"/>
        </authorList>
    </citation>
    <scope>IDENTIFICATION</scope>
    <source>
        <strain evidence="1">Aabys</strain>
    </source>
</reference>
<evidence type="ECO:0000313" key="2">
    <source>
        <dbReference type="Proteomes" id="UP001652621"/>
    </source>
</evidence>
<dbReference type="VEuPathDB" id="VectorBase:MDOA001981"/>
<gene>
    <name evidence="1" type="primary">101894205</name>
    <name evidence="3" type="synonym">LOC101894205</name>
</gene>
<dbReference type="OrthoDB" id="10482643at2759"/>
<dbReference type="GeneID" id="101894205"/>
<evidence type="ECO:0000313" key="3">
    <source>
        <dbReference type="RefSeq" id="XP_005181743.1"/>
    </source>
</evidence>
<accession>A0A1I8M794</accession>